<proteinExistence type="inferred from homology"/>
<dbReference type="InterPro" id="IPR043129">
    <property type="entry name" value="ATPase_NBD"/>
</dbReference>
<comment type="function">
    <text evidence="2">Catalyzes the specific phosphorylation of 1,6-anhydro-N-acetylmuramic acid (anhMurNAc) with the simultaneous cleavage of the 1,6-anhydro ring, generating MurNAc-6-P. Is required for the utilization of anhMurNAc either imported from the medium or derived from its own cell wall murein, and thus plays a role in cell wall recycling.</text>
</comment>
<dbReference type="EC" id="2.7.1.170" evidence="2"/>
<keyword evidence="2 3" id="KW-0418">Kinase</keyword>
<dbReference type="NCBIfam" id="NF007141">
    <property type="entry name" value="PRK09585.1-5"/>
    <property type="match status" value="1"/>
</dbReference>
<gene>
    <name evidence="2" type="primary">anmK</name>
    <name evidence="3" type="ORF">PH603_09535</name>
</gene>
<dbReference type="PANTHER" id="PTHR30605">
    <property type="entry name" value="ANHYDRO-N-ACETYLMURAMIC ACID KINASE"/>
    <property type="match status" value="1"/>
</dbReference>
<keyword evidence="4" id="KW-1185">Reference proteome</keyword>
<dbReference type="Gene3D" id="3.30.420.40">
    <property type="match status" value="2"/>
</dbReference>
<feature type="binding site" evidence="2">
    <location>
        <begin position="8"/>
        <end position="15"/>
    </location>
    <ligand>
        <name>ATP</name>
        <dbReference type="ChEBI" id="CHEBI:30616"/>
    </ligand>
</feature>
<dbReference type="GO" id="GO:0016773">
    <property type="term" value="F:phosphotransferase activity, alcohol group as acceptor"/>
    <property type="evidence" value="ECO:0007669"/>
    <property type="project" value="UniProtKB-UniRule"/>
</dbReference>
<comment type="similarity">
    <text evidence="2">Belongs to the anhydro-N-acetylmuramic acid kinase family.</text>
</comment>
<reference evidence="3" key="1">
    <citation type="submission" date="2023-01" db="EMBL/GenBank/DDBJ databases">
        <title>The genome sequence of Kordiimonadaceae bacterium 6D33.</title>
        <authorList>
            <person name="Liu Y."/>
        </authorList>
    </citation>
    <scope>NUCLEOTIDE SEQUENCE</scope>
    <source>
        <strain evidence="3">6D33</strain>
    </source>
</reference>
<dbReference type="Pfam" id="PF03702">
    <property type="entry name" value="AnmK"/>
    <property type="match status" value="1"/>
</dbReference>
<keyword evidence="2" id="KW-0547">Nucleotide-binding</keyword>
<evidence type="ECO:0000313" key="3">
    <source>
        <dbReference type="EMBL" id="WCL52780.1"/>
    </source>
</evidence>
<evidence type="ECO:0000256" key="2">
    <source>
        <dbReference type="HAMAP-Rule" id="MF_01270"/>
    </source>
</evidence>
<protein>
    <recommendedName>
        <fullName evidence="2">Anhydro-N-acetylmuramic acid kinase</fullName>
        <ecNumber evidence="2">2.7.1.170</ecNumber>
    </recommendedName>
    <alternativeName>
        <fullName evidence="2">AnhMurNAc kinase</fullName>
    </alternativeName>
</protein>
<dbReference type="AlphaFoldDB" id="A0AAE9XPY2"/>
<dbReference type="SUPFAM" id="SSF53067">
    <property type="entry name" value="Actin-like ATPase domain"/>
    <property type="match status" value="1"/>
</dbReference>
<comment type="catalytic activity">
    <reaction evidence="2">
        <text>1,6-anhydro-N-acetyl-beta-muramate + ATP + H2O = N-acetyl-D-muramate 6-phosphate + ADP + H(+)</text>
        <dbReference type="Rhea" id="RHEA:24952"/>
        <dbReference type="ChEBI" id="CHEBI:15377"/>
        <dbReference type="ChEBI" id="CHEBI:15378"/>
        <dbReference type="ChEBI" id="CHEBI:30616"/>
        <dbReference type="ChEBI" id="CHEBI:58690"/>
        <dbReference type="ChEBI" id="CHEBI:58722"/>
        <dbReference type="ChEBI" id="CHEBI:456216"/>
        <dbReference type="EC" id="2.7.1.170"/>
    </reaction>
</comment>
<dbReference type="Proteomes" id="UP001217500">
    <property type="component" value="Chromosome"/>
</dbReference>
<keyword evidence="1 2" id="KW-0119">Carbohydrate metabolism</keyword>
<dbReference type="GO" id="GO:0009254">
    <property type="term" value="P:peptidoglycan turnover"/>
    <property type="evidence" value="ECO:0007669"/>
    <property type="project" value="UniProtKB-UniRule"/>
</dbReference>
<dbReference type="GO" id="GO:0097175">
    <property type="term" value="P:1,6-anhydro-N-acetyl-beta-muramic acid catabolic process"/>
    <property type="evidence" value="ECO:0007669"/>
    <property type="project" value="UniProtKB-UniRule"/>
</dbReference>
<keyword evidence="2" id="KW-0067">ATP-binding</keyword>
<comment type="pathway">
    <text evidence="2">Amino-sugar metabolism; 1,6-anhydro-N-acetylmuramate degradation.</text>
</comment>
<comment type="pathway">
    <text evidence="2">Cell wall biogenesis; peptidoglycan recycling.</text>
</comment>
<dbReference type="GO" id="GO:0005524">
    <property type="term" value="F:ATP binding"/>
    <property type="evidence" value="ECO:0007669"/>
    <property type="project" value="UniProtKB-UniRule"/>
</dbReference>
<keyword evidence="2 3" id="KW-0808">Transferase</keyword>
<organism evidence="3 4">
    <name type="scientific">Gimibacter soli</name>
    <dbReference type="NCBI Taxonomy" id="3024400"/>
    <lineage>
        <taxon>Bacteria</taxon>
        <taxon>Pseudomonadati</taxon>
        <taxon>Pseudomonadota</taxon>
        <taxon>Alphaproteobacteria</taxon>
        <taxon>Kordiimonadales</taxon>
        <taxon>Temperatibacteraceae</taxon>
        <taxon>Gimibacter</taxon>
    </lineage>
</organism>
<dbReference type="HAMAP" id="MF_01270">
    <property type="entry name" value="AnhMurNAc_kinase"/>
    <property type="match status" value="1"/>
</dbReference>
<dbReference type="EMBL" id="CP116805">
    <property type="protein sequence ID" value="WCL52780.1"/>
    <property type="molecule type" value="Genomic_DNA"/>
</dbReference>
<dbReference type="InterPro" id="IPR005338">
    <property type="entry name" value="Anhydro_N_Ac-Mur_kinase"/>
</dbReference>
<dbReference type="PANTHER" id="PTHR30605:SF0">
    <property type="entry name" value="ANHYDRO-N-ACETYLMURAMIC ACID KINASE"/>
    <property type="match status" value="1"/>
</dbReference>
<accession>A0AAE9XPY2</accession>
<dbReference type="RefSeq" id="WP_289502188.1">
    <property type="nucleotide sequence ID" value="NZ_CP116805.1"/>
</dbReference>
<evidence type="ECO:0000313" key="4">
    <source>
        <dbReference type="Proteomes" id="UP001217500"/>
    </source>
</evidence>
<evidence type="ECO:0000256" key="1">
    <source>
        <dbReference type="ARBA" id="ARBA00023277"/>
    </source>
</evidence>
<sequence length="372" mass="40087">MAVGLMSGTSMDGIDAALVYTDGVRVERLGPSLIKPYSNAVRSRLRDGLSVAATSQTKDISAPGLAMLERELTDLHAEAVFDLLSVNNLHPTQIDVIGFHGQTLTHRPERGWTWQIGDGGRLAGRTGIPVVNDFRTADMDAGGQGAPLVPLYHAALLSRERRHQTVAILNLGGVANVTWVSFAENPEAPAIMAFDTGPGNAMLDDWTMLHTGKPFDEDGALSSRGLTHDEVLSGLMASPFFDEMPPKTLDRDDFNIQTVRGLSVEDGASTLTDFVVETIVSSQSHFPSPPDAWYICGGGRLNTTLMRRLRRRMPVTVDPVEVLGWRGGALEAEAFAFLAVRSLRGLPLSLPSTTGCNAPTPGGVYHEPHTIR</sequence>
<name>A0AAE9XPY2_9PROT</name>
<dbReference type="KEGG" id="gso:PH603_09535"/>
<dbReference type="GO" id="GO:0006040">
    <property type="term" value="P:amino sugar metabolic process"/>
    <property type="evidence" value="ECO:0007669"/>
    <property type="project" value="InterPro"/>
</dbReference>
<dbReference type="GO" id="GO:0016301">
    <property type="term" value="F:kinase activity"/>
    <property type="evidence" value="ECO:0007669"/>
    <property type="project" value="UniProtKB-KW"/>
</dbReference>